<dbReference type="GO" id="GO:0046677">
    <property type="term" value="P:response to antibiotic"/>
    <property type="evidence" value="ECO:0007669"/>
    <property type="project" value="UniProtKB-KW"/>
</dbReference>
<reference evidence="6 7" key="1">
    <citation type="submission" date="2020-04" db="EMBL/GenBank/DDBJ databases">
        <title>Sphingobium sp. AR-3-1 isolated from Arctic soil.</title>
        <authorList>
            <person name="Dahal R.H."/>
            <person name="Chaudhary D.K."/>
        </authorList>
    </citation>
    <scope>NUCLEOTIDE SEQUENCE [LARGE SCALE GENOMIC DNA]</scope>
    <source>
        <strain evidence="6 7">AR-3-1</strain>
    </source>
</reference>
<dbReference type="GO" id="GO:0046353">
    <property type="term" value="F:aminoglycoside 3-N-acetyltransferase activity"/>
    <property type="evidence" value="ECO:0007669"/>
    <property type="project" value="UniProtKB-EC"/>
</dbReference>
<accession>A0A7X9ZUT6</accession>
<dbReference type="PANTHER" id="PTHR11104:SF0">
    <property type="entry name" value="SPBETA PROPHAGE-DERIVED AMINOGLYCOSIDE N(3')-ACETYLTRANSFERASE-LIKE PROTEIN YOKD"/>
    <property type="match status" value="1"/>
</dbReference>
<dbReference type="InterPro" id="IPR003679">
    <property type="entry name" value="Amioglycoside_AcTrfase"/>
</dbReference>
<comment type="caution">
    <text evidence="6">The sequence shown here is derived from an EMBL/GenBank/DDBJ whole genome shotgun (WGS) entry which is preliminary data.</text>
</comment>
<keyword evidence="4 5" id="KW-0012">Acyltransferase</keyword>
<proteinExistence type="inferred from homology"/>
<keyword evidence="3 5" id="KW-0808">Transferase</keyword>
<dbReference type="RefSeq" id="WP_169575389.1">
    <property type="nucleotide sequence ID" value="NZ_JABBFV010000035.1"/>
</dbReference>
<protein>
    <recommendedName>
        <fullName evidence="2 5">Aminoglycoside N(3)-acetyltransferase</fullName>
        <ecNumber evidence="5">2.3.1.-</ecNumber>
    </recommendedName>
</protein>
<dbReference type="AlphaFoldDB" id="A0A7X9ZUT6"/>
<dbReference type="PANTHER" id="PTHR11104">
    <property type="entry name" value="AMINOGLYCOSIDE N3-ACETYLTRANSFERASE"/>
    <property type="match status" value="1"/>
</dbReference>
<dbReference type="EMBL" id="JABBFV010000035">
    <property type="protein sequence ID" value="NML13087.1"/>
    <property type="molecule type" value="Genomic_DNA"/>
</dbReference>
<gene>
    <name evidence="6" type="primary">aac(3)</name>
    <name evidence="6" type="ORF">HHL08_23655</name>
</gene>
<evidence type="ECO:0000256" key="2">
    <source>
        <dbReference type="ARBA" id="ARBA00012882"/>
    </source>
</evidence>
<sequence>MDDDLPDFRTRASLRDDLTRIGLRAGDTVMVHAAMSKVGPLLNGPDALSNAILDVVGPEGTMLVYTSWDSVHDDLLDDDGRVLAEWRDHVPGFDQQASRAVRMNGILAEFVRTMPGAQRSANPGASVAAVGKLADWITADHRLDYGFGEDTPLSRLVEVGGRVLMVGAPWDTMTLVHHADHLADIPGKQTIRIEVPFAGAHGTEWRFMEEFETGDPVHEALPENYIEQIVTAYVESGGGHQGLIGTAPSLLVDARPTLAFAIQWLEAWAVQHGEGAIGVV</sequence>
<dbReference type="Pfam" id="PF02522">
    <property type="entry name" value="Antibiotic_NAT"/>
    <property type="match status" value="1"/>
</dbReference>
<name>A0A7X9ZUT6_9SPHN</name>
<evidence type="ECO:0000256" key="4">
    <source>
        <dbReference type="ARBA" id="ARBA00023315"/>
    </source>
</evidence>
<keyword evidence="5" id="KW-0046">Antibiotic resistance</keyword>
<organism evidence="6 7">
    <name type="scientific">Sphingobium psychrophilum</name>
    <dbReference type="NCBI Taxonomy" id="2728834"/>
    <lineage>
        <taxon>Bacteria</taxon>
        <taxon>Pseudomonadati</taxon>
        <taxon>Pseudomonadota</taxon>
        <taxon>Alphaproteobacteria</taxon>
        <taxon>Sphingomonadales</taxon>
        <taxon>Sphingomonadaceae</taxon>
        <taxon>Sphingobium</taxon>
    </lineage>
</organism>
<evidence type="ECO:0000256" key="3">
    <source>
        <dbReference type="ARBA" id="ARBA00022679"/>
    </source>
</evidence>
<dbReference type="SUPFAM" id="SSF110710">
    <property type="entry name" value="TTHA0583/YokD-like"/>
    <property type="match status" value="1"/>
</dbReference>
<dbReference type="InterPro" id="IPR028345">
    <property type="entry name" value="Antibiotic_NAT-like"/>
</dbReference>
<keyword evidence="7" id="KW-1185">Reference proteome</keyword>
<dbReference type="Proteomes" id="UP000519023">
    <property type="component" value="Unassembled WGS sequence"/>
</dbReference>
<evidence type="ECO:0000256" key="5">
    <source>
        <dbReference type="RuleBase" id="RU365031"/>
    </source>
</evidence>
<comment type="similarity">
    <text evidence="1 5">Belongs to the antibiotic N-acetyltransferase family.</text>
</comment>
<dbReference type="EC" id="2.3.1.-" evidence="5"/>
<comment type="catalytic activity">
    <reaction evidence="5">
        <text>a 2-deoxystreptamine antibiotic + acetyl-CoA = an N(3)-acetyl-2-deoxystreptamine antibiotic + CoA + H(+)</text>
        <dbReference type="Rhea" id="RHEA:12665"/>
        <dbReference type="ChEBI" id="CHEBI:15378"/>
        <dbReference type="ChEBI" id="CHEBI:57287"/>
        <dbReference type="ChEBI" id="CHEBI:57288"/>
        <dbReference type="ChEBI" id="CHEBI:57921"/>
        <dbReference type="ChEBI" id="CHEBI:77452"/>
        <dbReference type="EC" id="2.3.1.81"/>
    </reaction>
</comment>
<evidence type="ECO:0000313" key="6">
    <source>
        <dbReference type="EMBL" id="NML13087.1"/>
    </source>
</evidence>
<dbReference type="NCBIfam" id="NF033082">
    <property type="entry name" value="AAC_3"/>
    <property type="match status" value="1"/>
</dbReference>
<evidence type="ECO:0000256" key="1">
    <source>
        <dbReference type="ARBA" id="ARBA00006383"/>
    </source>
</evidence>
<evidence type="ECO:0000313" key="7">
    <source>
        <dbReference type="Proteomes" id="UP000519023"/>
    </source>
</evidence>